<keyword evidence="3" id="KW-0862">Zinc</keyword>
<sequence length="465" mass="51614">MTSASELFYTRRSRLGRSNPDLGFDRNSQYSHGFRRHHCDPHVPHHHRRDLGGGDPLRRSLHVSHHAERASVRLDQSTSQLVSSNSANTENLSRPRLSENERLPGAVVLARERLLERLRGVPLSGNRRSSRPSSYIYHSEPTLEEDIRGLFDLVRDTGTRISTGQSESSTITELTSQIERLQLLQEPKKKPPGLTQEALDCLRLEVFSSTVEGVAPKAAQDCSICLETLLEGDELIRLPCGHRFHSACLDPWVRTCGDCPYCRRCIVVNSHRAMKTTYWVSFYLRGWVVWSAWAWGLQFTLLSCSSEFQAYAFGSGKRGQLGISNDKVKSVSLPEVTHGLEDVRIVSITANGDHSAALSVDGHLYTWGRGFSGTPDAHFPQCLLSSFLFTRAALGWNHALALTSDGEVFMLGGSYHGVLGDLEKMSPKKLPDPRGAILEKVSGLDALKIVHIAAGAEHSAVRMEK</sequence>
<dbReference type="Proteomes" id="UP000327013">
    <property type="component" value="Chromosome 2"/>
</dbReference>
<dbReference type="PANTHER" id="PTHR45931">
    <property type="entry name" value="SI:CH211-59O9.10"/>
    <property type="match status" value="1"/>
</dbReference>
<feature type="domain" description="RING-type" evidence="7">
    <location>
        <begin position="222"/>
        <end position="263"/>
    </location>
</feature>
<protein>
    <recommendedName>
        <fullName evidence="7">RING-type domain-containing protein</fullName>
    </recommendedName>
</protein>
<dbReference type="GO" id="GO:0008270">
    <property type="term" value="F:zinc ion binding"/>
    <property type="evidence" value="ECO:0007669"/>
    <property type="project" value="UniProtKB-KW"/>
</dbReference>
<name>A0A5N6QLN1_9ROSI</name>
<feature type="repeat" description="RCC1" evidence="5">
    <location>
        <begin position="308"/>
        <end position="361"/>
    </location>
</feature>
<dbReference type="InterPro" id="IPR000408">
    <property type="entry name" value="Reg_chr_condens"/>
</dbReference>
<dbReference type="SUPFAM" id="SSF57850">
    <property type="entry name" value="RING/U-box"/>
    <property type="match status" value="1"/>
</dbReference>
<dbReference type="AlphaFoldDB" id="A0A5N6QLN1"/>
<evidence type="ECO:0000256" key="1">
    <source>
        <dbReference type="ARBA" id="ARBA00022723"/>
    </source>
</evidence>
<keyword evidence="2 4" id="KW-0863">Zinc-finger</keyword>
<dbReference type="PANTHER" id="PTHR45931:SF3">
    <property type="entry name" value="RING ZINC FINGER-CONTAINING PROTEIN"/>
    <property type="match status" value="1"/>
</dbReference>
<dbReference type="Gene3D" id="2.130.10.30">
    <property type="entry name" value="Regulator of chromosome condensation 1/beta-lactamase-inhibitor protein II"/>
    <property type="match status" value="1"/>
</dbReference>
<dbReference type="Pfam" id="PF00415">
    <property type="entry name" value="RCC1"/>
    <property type="match status" value="1"/>
</dbReference>
<evidence type="ECO:0000256" key="5">
    <source>
        <dbReference type="PROSITE-ProRule" id="PRU00235"/>
    </source>
</evidence>
<proteinExistence type="predicted"/>
<keyword evidence="9" id="KW-1185">Reference proteome</keyword>
<dbReference type="InterPro" id="IPR001841">
    <property type="entry name" value="Znf_RING"/>
</dbReference>
<feature type="repeat" description="RCC1" evidence="5">
    <location>
        <begin position="362"/>
        <end position="405"/>
    </location>
</feature>
<dbReference type="Pfam" id="PF13540">
    <property type="entry name" value="RCC1_2"/>
    <property type="match status" value="1"/>
</dbReference>
<dbReference type="Gene3D" id="3.30.40.10">
    <property type="entry name" value="Zinc/RING finger domain, C3HC4 (zinc finger)"/>
    <property type="match status" value="1"/>
</dbReference>
<dbReference type="OrthoDB" id="8062037at2759"/>
<evidence type="ECO:0000256" key="2">
    <source>
        <dbReference type="ARBA" id="ARBA00022771"/>
    </source>
</evidence>
<evidence type="ECO:0000313" key="8">
    <source>
        <dbReference type="EMBL" id="KAE8008077.1"/>
    </source>
</evidence>
<dbReference type="Pfam" id="PF13639">
    <property type="entry name" value="zf-RING_2"/>
    <property type="match status" value="1"/>
</dbReference>
<dbReference type="SMART" id="SM00184">
    <property type="entry name" value="RING"/>
    <property type="match status" value="1"/>
</dbReference>
<gene>
    <name evidence="8" type="ORF">FH972_004624</name>
</gene>
<dbReference type="SUPFAM" id="SSF50985">
    <property type="entry name" value="RCC1/BLIP-II"/>
    <property type="match status" value="1"/>
</dbReference>
<feature type="repeat" description="RCC1" evidence="5">
    <location>
        <begin position="406"/>
        <end position="465"/>
    </location>
</feature>
<dbReference type="EMBL" id="CM017322">
    <property type="protein sequence ID" value="KAE8008077.1"/>
    <property type="molecule type" value="Genomic_DNA"/>
</dbReference>
<dbReference type="CDD" id="cd16454">
    <property type="entry name" value="RING-H2_PA-TM-RING"/>
    <property type="match status" value="1"/>
</dbReference>
<keyword evidence="1" id="KW-0479">Metal-binding</keyword>
<feature type="region of interest" description="Disordered" evidence="6">
    <location>
        <begin position="35"/>
        <end position="99"/>
    </location>
</feature>
<dbReference type="InterPro" id="IPR009091">
    <property type="entry name" value="RCC1/BLIP-II"/>
</dbReference>
<evidence type="ECO:0000256" key="6">
    <source>
        <dbReference type="SAM" id="MobiDB-lite"/>
    </source>
</evidence>
<feature type="compositionally biased region" description="Polar residues" evidence="6">
    <location>
        <begin position="74"/>
        <end position="92"/>
    </location>
</feature>
<organism evidence="8 9">
    <name type="scientific">Carpinus fangiana</name>
    <dbReference type="NCBI Taxonomy" id="176857"/>
    <lineage>
        <taxon>Eukaryota</taxon>
        <taxon>Viridiplantae</taxon>
        <taxon>Streptophyta</taxon>
        <taxon>Embryophyta</taxon>
        <taxon>Tracheophyta</taxon>
        <taxon>Spermatophyta</taxon>
        <taxon>Magnoliopsida</taxon>
        <taxon>eudicotyledons</taxon>
        <taxon>Gunneridae</taxon>
        <taxon>Pentapetalae</taxon>
        <taxon>rosids</taxon>
        <taxon>fabids</taxon>
        <taxon>Fagales</taxon>
        <taxon>Betulaceae</taxon>
        <taxon>Carpinus</taxon>
    </lineage>
</organism>
<dbReference type="PROSITE" id="PS50012">
    <property type="entry name" value="RCC1_3"/>
    <property type="match status" value="3"/>
</dbReference>
<dbReference type="GO" id="GO:0005634">
    <property type="term" value="C:nucleus"/>
    <property type="evidence" value="ECO:0007669"/>
    <property type="project" value="TreeGrafter"/>
</dbReference>
<dbReference type="InterPro" id="IPR051834">
    <property type="entry name" value="RING_finger_E3_ligase"/>
</dbReference>
<evidence type="ECO:0000313" key="9">
    <source>
        <dbReference type="Proteomes" id="UP000327013"/>
    </source>
</evidence>
<accession>A0A5N6QLN1</accession>
<evidence type="ECO:0000256" key="3">
    <source>
        <dbReference type="ARBA" id="ARBA00022833"/>
    </source>
</evidence>
<dbReference type="InterPro" id="IPR013083">
    <property type="entry name" value="Znf_RING/FYVE/PHD"/>
</dbReference>
<dbReference type="PROSITE" id="PS50089">
    <property type="entry name" value="ZF_RING_2"/>
    <property type="match status" value="1"/>
</dbReference>
<evidence type="ECO:0000256" key="4">
    <source>
        <dbReference type="PROSITE-ProRule" id="PRU00175"/>
    </source>
</evidence>
<feature type="compositionally biased region" description="Basic residues" evidence="6">
    <location>
        <begin position="35"/>
        <end position="49"/>
    </location>
</feature>
<dbReference type="GO" id="GO:0006511">
    <property type="term" value="P:ubiquitin-dependent protein catabolic process"/>
    <property type="evidence" value="ECO:0007669"/>
    <property type="project" value="TreeGrafter"/>
</dbReference>
<evidence type="ECO:0000259" key="7">
    <source>
        <dbReference type="PROSITE" id="PS50089"/>
    </source>
</evidence>
<reference evidence="8 9" key="1">
    <citation type="submission" date="2019-06" db="EMBL/GenBank/DDBJ databases">
        <title>A chromosomal-level reference genome of Carpinus fangiana (Coryloideae, Betulaceae).</title>
        <authorList>
            <person name="Yang X."/>
            <person name="Wang Z."/>
            <person name="Zhang L."/>
            <person name="Hao G."/>
            <person name="Liu J."/>
            <person name="Yang Y."/>
        </authorList>
    </citation>
    <scope>NUCLEOTIDE SEQUENCE [LARGE SCALE GENOMIC DNA]</scope>
    <source>
        <strain evidence="8">Cfa_2016G</strain>
        <tissue evidence="8">Leaf</tissue>
    </source>
</reference>
<dbReference type="GO" id="GO:0061630">
    <property type="term" value="F:ubiquitin protein ligase activity"/>
    <property type="evidence" value="ECO:0007669"/>
    <property type="project" value="TreeGrafter"/>
</dbReference>